<dbReference type="GO" id="GO:0005905">
    <property type="term" value="C:clathrin-coated pit"/>
    <property type="evidence" value="ECO:0007669"/>
    <property type="project" value="UniProtKB-SubCell"/>
</dbReference>
<gene>
    <name evidence="11" type="ORF">SASPL_151767</name>
</gene>
<evidence type="ECO:0000256" key="9">
    <source>
        <dbReference type="SAM" id="MobiDB-lite"/>
    </source>
</evidence>
<keyword evidence="8" id="KW-0968">Cytoplasmic vesicle</keyword>
<dbReference type="GO" id="GO:0005545">
    <property type="term" value="F:1-phosphatidylinositol binding"/>
    <property type="evidence" value="ECO:0007669"/>
    <property type="project" value="InterPro"/>
</dbReference>
<sequence>MDSFRKAYGALKDSTKVGLARVNSDFKDLDIAIVKATNHVESPPKERHVRNIFAAVSLGSPRADVGYCIHALSKRLSKTRSWIVAIKTLIVFHRIFREGDKSFKEELVHISRRGNIFQISHFKYDSSPLAWDCSSWIRTYAMFLEERLECFRKLNLDLDSTERGGTHRSSSSETKEHSKNRMLDVELLLEQLPALQELMYRLVCCQPEGAARYNYLVQYALALVVKESFKVNCTINDGIIVLVDKYFDMPHPLAVGALSVYQKAGRQADHLADFYNLCKTLDLARTFQFPILRQPPSSFLQTMEDYVKEVSPSNRMEQRRKEEARKSEEAAAAARENGKQVGNKALVVVAQQTPAEQPVDLLVSIPLPQSHVFSSRNEQVQTSNPSRDCGWELALVTMPSSTNSPQTKVGGFDRIMLDRLYEDSFSRRRLQLHRAGYSTDPYGYGASPHNLFEQRDPFSASPQADMPMLGMSPQQQMAMQQQQYHMMMHQQQQQQHYHMMMQQQQYQMMMMASHNQNQYISPYPQQQQQQQQRQMQRTGSMNPFGAPFSYPQSSNHTLF</sequence>
<keyword evidence="4" id="KW-0254">Endocytosis</keyword>
<reference evidence="11" key="2">
    <citation type="submission" date="2020-08" db="EMBL/GenBank/DDBJ databases">
        <title>Plant Genome Project.</title>
        <authorList>
            <person name="Zhang R.-G."/>
        </authorList>
    </citation>
    <scope>NUCLEOTIDE SEQUENCE</scope>
    <source>
        <strain evidence="11">Huo1</strain>
        <tissue evidence="11">Leaf</tissue>
    </source>
</reference>
<evidence type="ECO:0000259" key="10">
    <source>
        <dbReference type="PROSITE" id="PS50942"/>
    </source>
</evidence>
<dbReference type="GO" id="GO:0005546">
    <property type="term" value="F:phosphatidylinositol-4,5-bisphosphate binding"/>
    <property type="evidence" value="ECO:0007669"/>
    <property type="project" value="TreeGrafter"/>
</dbReference>
<dbReference type="FunFam" id="1.20.58.150:FF:000005">
    <property type="entry name" value="putative clathrin assembly protein At2g25430"/>
    <property type="match status" value="1"/>
</dbReference>
<reference evidence="11" key="1">
    <citation type="submission" date="2018-01" db="EMBL/GenBank/DDBJ databases">
        <authorList>
            <person name="Mao J.F."/>
        </authorList>
    </citation>
    <scope>NUCLEOTIDE SEQUENCE</scope>
    <source>
        <strain evidence="11">Huo1</strain>
        <tissue evidence="11">Leaf</tissue>
    </source>
</reference>
<evidence type="ECO:0000256" key="6">
    <source>
        <dbReference type="ARBA" id="ARBA00023136"/>
    </source>
</evidence>
<evidence type="ECO:0000256" key="4">
    <source>
        <dbReference type="ARBA" id="ARBA00022583"/>
    </source>
</evidence>
<feature type="region of interest" description="Disordered" evidence="9">
    <location>
        <begin position="310"/>
        <end position="336"/>
    </location>
</feature>
<name>A0A8X8W298_SALSN</name>
<dbReference type="EMBL" id="PNBA02000021">
    <property type="protein sequence ID" value="KAG6386599.1"/>
    <property type="molecule type" value="Genomic_DNA"/>
</dbReference>
<dbReference type="GO" id="GO:0030136">
    <property type="term" value="C:clathrin-coated vesicle"/>
    <property type="evidence" value="ECO:0007669"/>
    <property type="project" value="UniProtKB-SubCell"/>
</dbReference>
<dbReference type="CDD" id="cd03564">
    <property type="entry name" value="ANTH_N"/>
    <property type="match status" value="1"/>
</dbReference>
<dbReference type="AlphaFoldDB" id="A0A8X8W298"/>
<dbReference type="GO" id="GO:0048268">
    <property type="term" value="P:clathrin coat assembly"/>
    <property type="evidence" value="ECO:0007669"/>
    <property type="project" value="InterPro"/>
</dbReference>
<keyword evidence="7" id="KW-0168">Coated pit</keyword>
<dbReference type="GO" id="GO:0005794">
    <property type="term" value="C:Golgi apparatus"/>
    <property type="evidence" value="ECO:0007669"/>
    <property type="project" value="UniProtKB-SubCell"/>
</dbReference>
<feature type="compositionally biased region" description="Basic and acidic residues" evidence="9">
    <location>
        <begin position="316"/>
        <end position="329"/>
    </location>
</feature>
<evidence type="ECO:0000256" key="8">
    <source>
        <dbReference type="ARBA" id="ARBA00023329"/>
    </source>
</evidence>
<evidence type="ECO:0000256" key="3">
    <source>
        <dbReference type="ARBA" id="ARBA00004600"/>
    </source>
</evidence>
<evidence type="ECO:0000313" key="12">
    <source>
        <dbReference type="Proteomes" id="UP000298416"/>
    </source>
</evidence>
<dbReference type="SUPFAM" id="SSF89009">
    <property type="entry name" value="GAT-like domain"/>
    <property type="match status" value="1"/>
</dbReference>
<dbReference type="PANTHER" id="PTHR22951">
    <property type="entry name" value="CLATHRIN ASSEMBLY PROTEIN"/>
    <property type="match status" value="1"/>
</dbReference>
<dbReference type="GO" id="GO:0000149">
    <property type="term" value="F:SNARE binding"/>
    <property type="evidence" value="ECO:0007669"/>
    <property type="project" value="TreeGrafter"/>
</dbReference>
<feature type="region of interest" description="Disordered" evidence="9">
    <location>
        <begin position="523"/>
        <end position="559"/>
    </location>
</feature>
<accession>A0A8X8W298</accession>
<dbReference type="InterPro" id="IPR008942">
    <property type="entry name" value="ENTH_VHS"/>
</dbReference>
<dbReference type="InterPro" id="IPR045192">
    <property type="entry name" value="AP180-like"/>
</dbReference>
<keyword evidence="12" id="KW-1185">Reference proteome</keyword>
<dbReference type="InterPro" id="IPR014712">
    <property type="entry name" value="ANTH_dom_sf"/>
</dbReference>
<dbReference type="Gene3D" id="1.20.58.150">
    <property type="entry name" value="ANTH domain"/>
    <property type="match status" value="1"/>
</dbReference>
<dbReference type="InterPro" id="IPR011417">
    <property type="entry name" value="ANTH_dom"/>
</dbReference>
<dbReference type="PANTHER" id="PTHR22951:SF5">
    <property type="entry name" value="PHOSPHATIDYLINOSITOL-BINDING CLATHRIN ASSEMBLY PROTEIN LAP"/>
    <property type="match status" value="1"/>
</dbReference>
<feature type="compositionally biased region" description="Polar residues" evidence="9">
    <location>
        <begin position="550"/>
        <end position="559"/>
    </location>
</feature>
<comment type="subcellular location">
    <subcellularLocation>
        <location evidence="1">Cytoplasmic vesicle</location>
        <location evidence="1">Clathrin-coated vesicle</location>
    </subcellularLocation>
    <subcellularLocation>
        <location evidence="2">Golgi apparatus</location>
    </subcellularLocation>
    <subcellularLocation>
        <location evidence="3">Membrane</location>
        <location evidence="3">Clathrin-coated pit</location>
    </subcellularLocation>
</comment>
<dbReference type="GO" id="GO:0072583">
    <property type="term" value="P:clathrin-dependent endocytosis"/>
    <property type="evidence" value="ECO:0007669"/>
    <property type="project" value="InterPro"/>
</dbReference>
<evidence type="ECO:0000256" key="7">
    <source>
        <dbReference type="ARBA" id="ARBA00023176"/>
    </source>
</evidence>
<dbReference type="InterPro" id="IPR013809">
    <property type="entry name" value="ENTH"/>
</dbReference>
<dbReference type="PROSITE" id="PS50942">
    <property type="entry name" value="ENTH"/>
    <property type="match status" value="1"/>
</dbReference>
<dbReference type="GO" id="GO:0032050">
    <property type="term" value="F:clathrin heavy chain binding"/>
    <property type="evidence" value="ECO:0007669"/>
    <property type="project" value="TreeGrafter"/>
</dbReference>
<dbReference type="Proteomes" id="UP000298416">
    <property type="component" value="Unassembled WGS sequence"/>
</dbReference>
<keyword evidence="6" id="KW-0472">Membrane</keyword>
<dbReference type="InterPro" id="IPR048050">
    <property type="entry name" value="ANTH_N_plant"/>
</dbReference>
<evidence type="ECO:0000256" key="2">
    <source>
        <dbReference type="ARBA" id="ARBA00004555"/>
    </source>
</evidence>
<evidence type="ECO:0000313" key="11">
    <source>
        <dbReference type="EMBL" id="KAG6386599.1"/>
    </source>
</evidence>
<evidence type="ECO:0000256" key="5">
    <source>
        <dbReference type="ARBA" id="ARBA00023034"/>
    </source>
</evidence>
<dbReference type="SUPFAM" id="SSF48464">
    <property type="entry name" value="ENTH/VHS domain"/>
    <property type="match status" value="1"/>
</dbReference>
<protein>
    <recommendedName>
        <fullName evidence="10">ENTH domain-containing protein</fullName>
    </recommendedName>
</protein>
<keyword evidence="5" id="KW-0333">Golgi apparatus</keyword>
<evidence type="ECO:0000256" key="1">
    <source>
        <dbReference type="ARBA" id="ARBA00004132"/>
    </source>
</evidence>
<comment type="caution">
    <text evidence="11">The sequence shown here is derived from an EMBL/GenBank/DDBJ whole genome shotgun (WGS) entry which is preliminary data.</text>
</comment>
<organism evidence="11">
    <name type="scientific">Salvia splendens</name>
    <name type="common">Scarlet sage</name>
    <dbReference type="NCBI Taxonomy" id="180675"/>
    <lineage>
        <taxon>Eukaryota</taxon>
        <taxon>Viridiplantae</taxon>
        <taxon>Streptophyta</taxon>
        <taxon>Embryophyta</taxon>
        <taxon>Tracheophyta</taxon>
        <taxon>Spermatophyta</taxon>
        <taxon>Magnoliopsida</taxon>
        <taxon>eudicotyledons</taxon>
        <taxon>Gunneridae</taxon>
        <taxon>Pentapetalae</taxon>
        <taxon>asterids</taxon>
        <taxon>lamiids</taxon>
        <taxon>Lamiales</taxon>
        <taxon>Lamiaceae</taxon>
        <taxon>Nepetoideae</taxon>
        <taxon>Mentheae</taxon>
        <taxon>Salviinae</taxon>
        <taxon>Salvia</taxon>
        <taxon>Salvia subgen. Calosphace</taxon>
        <taxon>core Calosphace</taxon>
    </lineage>
</organism>
<feature type="compositionally biased region" description="Low complexity" evidence="9">
    <location>
        <begin position="525"/>
        <end position="537"/>
    </location>
</feature>
<dbReference type="Pfam" id="PF07651">
    <property type="entry name" value="ANTH"/>
    <property type="match status" value="1"/>
</dbReference>
<proteinExistence type="predicted"/>
<dbReference type="SMART" id="SM00273">
    <property type="entry name" value="ENTH"/>
    <property type="match status" value="1"/>
</dbReference>
<dbReference type="GO" id="GO:0006900">
    <property type="term" value="P:vesicle budding from membrane"/>
    <property type="evidence" value="ECO:0007669"/>
    <property type="project" value="TreeGrafter"/>
</dbReference>
<dbReference type="Gene3D" id="1.25.40.90">
    <property type="match status" value="1"/>
</dbReference>
<feature type="domain" description="ENTH" evidence="10">
    <location>
        <begin position="21"/>
        <end position="158"/>
    </location>
</feature>